<comment type="caution">
    <text evidence="2">The sequence shown here is derived from an EMBL/GenBank/DDBJ whole genome shotgun (WGS) entry which is preliminary data.</text>
</comment>
<reference evidence="2 3" key="1">
    <citation type="journal article" date="2012" name="J. Bacteriol.">
        <title>Genome Sequence of n-Alkane-Degrading Hydrocarboniphaga effusa Strain AP103T (ATCC BAA-332T).</title>
        <authorList>
            <person name="Chang H.K."/>
            <person name="Zylstra G.J."/>
            <person name="Chae J.C."/>
        </authorList>
    </citation>
    <scope>NUCLEOTIDE SEQUENCE [LARGE SCALE GENOMIC DNA]</scope>
    <source>
        <strain evidence="2 3">AP103</strain>
    </source>
</reference>
<keyword evidence="3" id="KW-1185">Reference proteome</keyword>
<evidence type="ECO:0000256" key="1">
    <source>
        <dbReference type="SAM" id="MobiDB-lite"/>
    </source>
</evidence>
<name>I7ZD62_9GAMM</name>
<proteinExistence type="predicted"/>
<gene>
    <name evidence="2" type="ORF">WQQ_34110</name>
</gene>
<dbReference type="STRING" id="1172194.WQQ_34110"/>
<feature type="region of interest" description="Disordered" evidence="1">
    <location>
        <begin position="1"/>
        <end position="60"/>
    </location>
</feature>
<protein>
    <submittedName>
        <fullName evidence="2">Uncharacterized protein</fullName>
    </submittedName>
</protein>
<dbReference type="Proteomes" id="UP000003704">
    <property type="component" value="Unassembled WGS sequence"/>
</dbReference>
<sequence>MFELGASRARGHKGERRQDERAGAASRGYETMGCRKLVSSQLDGPPEERCEKGCRRRHWR</sequence>
<evidence type="ECO:0000313" key="3">
    <source>
        <dbReference type="Proteomes" id="UP000003704"/>
    </source>
</evidence>
<organism evidence="2 3">
    <name type="scientific">Hydrocarboniphaga effusa AP103</name>
    <dbReference type="NCBI Taxonomy" id="1172194"/>
    <lineage>
        <taxon>Bacteria</taxon>
        <taxon>Pseudomonadati</taxon>
        <taxon>Pseudomonadota</taxon>
        <taxon>Gammaproteobacteria</taxon>
        <taxon>Nevskiales</taxon>
        <taxon>Nevskiaceae</taxon>
        <taxon>Hydrocarboniphaga</taxon>
    </lineage>
</organism>
<evidence type="ECO:0000313" key="2">
    <source>
        <dbReference type="EMBL" id="EIT69829.1"/>
    </source>
</evidence>
<dbReference type="AlphaFoldDB" id="I7ZD62"/>
<dbReference type="EMBL" id="AKGD01000002">
    <property type="protein sequence ID" value="EIT69829.1"/>
    <property type="molecule type" value="Genomic_DNA"/>
</dbReference>
<accession>I7ZD62</accession>